<evidence type="ECO:0000256" key="10">
    <source>
        <dbReference type="SAM" id="Phobius"/>
    </source>
</evidence>
<gene>
    <name evidence="13" type="ORF">C1H46_031698</name>
</gene>
<evidence type="ECO:0000259" key="12">
    <source>
        <dbReference type="PROSITE" id="PS50011"/>
    </source>
</evidence>
<comment type="caution">
    <text evidence="13">The sequence shown here is derived from an EMBL/GenBank/DDBJ whole genome shotgun (WGS) entry which is preliminary data.</text>
</comment>
<protein>
    <recommendedName>
        <fullName evidence="12">Protein kinase domain-containing protein</fullName>
    </recommendedName>
</protein>
<dbReference type="SUPFAM" id="SSF52058">
    <property type="entry name" value="L domain-like"/>
    <property type="match status" value="1"/>
</dbReference>
<dbReference type="GO" id="GO:0004672">
    <property type="term" value="F:protein kinase activity"/>
    <property type="evidence" value="ECO:0007669"/>
    <property type="project" value="InterPro"/>
</dbReference>
<keyword evidence="5" id="KW-0677">Repeat</keyword>
<evidence type="ECO:0000256" key="3">
    <source>
        <dbReference type="ARBA" id="ARBA00022692"/>
    </source>
</evidence>
<keyword evidence="2" id="KW-0433">Leucine-rich repeat</keyword>
<evidence type="ECO:0000313" key="14">
    <source>
        <dbReference type="Proteomes" id="UP000315295"/>
    </source>
</evidence>
<reference evidence="13 14" key="1">
    <citation type="journal article" date="2019" name="G3 (Bethesda)">
        <title>Sequencing of a Wild Apple (Malus baccata) Genome Unravels the Differences Between Cultivated and Wild Apple Species Regarding Disease Resistance and Cold Tolerance.</title>
        <authorList>
            <person name="Chen X."/>
        </authorList>
    </citation>
    <scope>NUCLEOTIDE SEQUENCE [LARGE SCALE GENOMIC DNA]</scope>
    <source>
        <strain evidence="14">cv. Shandingzi</strain>
        <tissue evidence="13">Leaves</tissue>
    </source>
</reference>
<dbReference type="Proteomes" id="UP000315295">
    <property type="component" value="Unassembled WGS sequence"/>
</dbReference>
<evidence type="ECO:0000256" key="2">
    <source>
        <dbReference type="ARBA" id="ARBA00022614"/>
    </source>
</evidence>
<keyword evidence="4 11" id="KW-0732">Signal</keyword>
<dbReference type="FunFam" id="3.30.200.20:FF:000285">
    <property type="entry name" value="Putative inactive leucine-rich repeat receptor-like protein kinase"/>
    <property type="match status" value="1"/>
</dbReference>
<dbReference type="Gene3D" id="1.10.510.10">
    <property type="entry name" value="Transferase(Phosphotransferase) domain 1"/>
    <property type="match status" value="1"/>
</dbReference>
<dbReference type="PROSITE" id="PS50011">
    <property type="entry name" value="PROTEIN_KINASE_DOM"/>
    <property type="match status" value="1"/>
</dbReference>
<dbReference type="Gene3D" id="3.30.200.20">
    <property type="entry name" value="Phosphorylase Kinase, domain 1"/>
    <property type="match status" value="1"/>
</dbReference>
<feature type="chain" id="PRO_5022247191" description="Protein kinase domain-containing protein" evidence="11">
    <location>
        <begin position="24"/>
        <end position="838"/>
    </location>
</feature>
<dbReference type="FunFam" id="3.80.10.10:FF:000383">
    <property type="entry name" value="Leucine-rich repeat receptor protein kinase EMS1"/>
    <property type="match status" value="1"/>
</dbReference>
<dbReference type="AlphaFoldDB" id="A0A540L8U2"/>
<evidence type="ECO:0000256" key="9">
    <source>
        <dbReference type="ARBA" id="ARBA00023180"/>
    </source>
</evidence>
<evidence type="ECO:0000256" key="1">
    <source>
        <dbReference type="ARBA" id="ARBA00004479"/>
    </source>
</evidence>
<dbReference type="Pfam" id="PF00560">
    <property type="entry name" value="LRR_1"/>
    <property type="match status" value="1"/>
</dbReference>
<keyword evidence="14" id="KW-1185">Reference proteome</keyword>
<evidence type="ECO:0000256" key="6">
    <source>
        <dbReference type="ARBA" id="ARBA00022989"/>
    </source>
</evidence>
<dbReference type="FunFam" id="1.10.510.10:FF:000431">
    <property type="entry name" value="Putative inactive leucine-rich repeat receptor-like protein kinase"/>
    <property type="match status" value="1"/>
</dbReference>
<evidence type="ECO:0000256" key="8">
    <source>
        <dbReference type="ARBA" id="ARBA00023170"/>
    </source>
</evidence>
<feature type="signal peptide" evidence="11">
    <location>
        <begin position="1"/>
        <end position="23"/>
    </location>
</feature>
<evidence type="ECO:0000313" key="13">
    <source>
        <dbReference type="EMBL" id="TQD82729.1"/>
    </source>
</evidence>
<dbReference type="InterPro" id="IPR051824">
    <property type="entry name" value="LRR_Rcpt-Like_S/T_Kinase"/>
</dbReference>
<evidence type="ECO:0000256" key="11">
    <source>
        <dbReference type="SAM" id="SignalP"/>
    </source>
</evidence>
<comment type="subcellular location">
    <subcellularLocation>
        <location evidence="1">Membrane</location>
        <topology evidence="1">Single-pass type I membrane protein</topology>
    </subcellularLocation>
</comment>
<feature type="domain" description="Protein kinase" evidence="12">
    <location>
        <begin position="488"/>
        <end position="822"/>
    </location>
</feature>
<dbReference type="PROSITE" id="PS51450">
    <property type="entry name" value="LRR"/>
    <property type="match status" value="1"/>
</dbReference>
<dbReference type="STRING" id="106549.A0A540L8U2"/>
<dbReference type="InterPro" id="IPR001611">
    <property type="entry name" value="Leu-rich_rpt"/>
</dbReference>
<dbReference type="Pfam" id="PF13855">
    <property type="entry name" value="LRR_8"/>
    <property type="match status" value="1"/>
</dbReference>
<dbReference type="InterPro" id="IPR000719">
    <property type="entry name" value="Prot_kinase_dom"/>
</dbReference>
<evidence type="ECO:0000256" key="4">
    <source>
        <dbReference type="ARBA" id="ARBA00022729"/>
    </source>
</evidence>
<keyword evidence="8" id="KW-0675">Receptor</keyword>
<organism evidence="13 14">
    <name type="scientific">Malus baccata</name>
    <name type="common">Siberian crab apple</name>
    <name type="synonym">Pyrus baccata</name>
    <dbReference type="NCBI Taxonomy" id="106549"/>
    <lineage>
        <taxon>Eukaryota</taxon>
        <taxon>Viridiplantae</taxon>
        <taxon>Streptophyta</taxon>
        <taxon>Embryophyta</taxon>
        <taxon>Tracheophyta</taxon>
        <taxon>Spermatophyta</taxon>
        <taxon>Magnoliopsida</taxon>
        <taxon>eudicotyledons</taxon>
        <taxon>Gunneridae</taxon>
        <taxon>Pentapetalae</taxon>
        <taxon>rosids</taxon>
        <taxon>fabids</taxon>
        <taxon>Rosales</taxon>
        <taxon>Rosaceae</taxon>
        <taxon>Amygdaloideae</taxon>
        <taxon>Maleae</taxon>
        <taxon>Malus</taxon>
    </lineage>
</organism>
<proteinExistence type="predicted"/>
<dbReference type="InterPro" id="IPR032675">
    <property type="entry name" value="LRR_dom_sf"/>
</dbReference>
<evidence type="ECO:0000256" key="5">
    <source>
        <dbReference type="ARBA" id="ARBA00022737"/>
    </source>
</evidence>
<dbReference type="Pfam" id="PF07714">
    <property type="entry name" value="PK_Tyr_Ser-Thr"/>
    <property type="match status" value="1"/>
</dbReference>
<keyword evidence="3 10" id="KW-0812">Transmembrane</keyword>
<dbReference type="GO" id="GO:0016020">
    <property type="term" value="C:membrane"/>
    <property type="evidence" value="ECO:0007669"/>
    <property type="project" value="UniProtKB-SubCell"/>
</dbReference>
<dbReference type="InterPro" id="IPR011009">
    <property type="entry name" value="Kinase-like_dom_sf"/>
</dbReference>
<keyword evidence="9" id="KW-0325">Glycoprotein</keyword>
<keyword evidence="7 10" id="KW-0472">Membrane</keyword>
<accession>A0A540L8U2</accession>
<dbReference type="SUPFAM" id="SSF56112">
    <property type="entry name" value="Protein kinase-like (PK-like)"/>
    <property type="match status" value="1"/>
</dbReference>
<dbReference type="Gene3D" id="3.80.10.10">
    <property type="entry name" value="Ribonuclease Inhibitor"/>
    <property type="match status" value="2"/>
</dbReference>
<name>A0A540L8U2_MALBA</name>
<dbReference type="EMBL" id="VIEB01000710">
    <property type="protein sequence ID" value="TQD82729.1"/>
    <property type="molecule type" value="Genomic_DNA"/>
</dbReference>
<sequence length="838" mass="91504">MANSHLLLLLLISSLFSVHHSGAATESESESLLKIQQLLNYPPPLTLVSSKDGHSLCSVEPTPSLTLSCYQGNVTQLHISGGEAAFPPLPRDFSTHSLFSALASAFPTLKVLSLVSLRLWGPLPPSLARLSSLEILNLTSNYLSGAIPPHLSSLVNLQTLILDRNNFTGRLPPSLASLPSLAVLSLNHNLLNGFLPRSLASLHTLRVLSLSHNFLAGEVPDLKSLTNLQLLDLEANYFGPRFPSLRSKNKLVTLVLRNNRFRLGIQTGFRGGFQLQRLDISLNQFVGPFSPSWLSLPSINYLDIAGNKFTGVLSKNMSCNAELAFVNLSSNLLAGDLPTCLKNRGSKSSSMVVLYSGNCLTNVDQKQQQHPSNLCHNEALAVEIPPSGDEKRKRLHVNKQVASRAVAGIVGAAAIVALAFMAVKWLYGKQLPVKSPRTRLIRDSASTVNTAKLLSDAKYISETMKLGASIPAYRTFSLEELKEATNDFDDSTLLGEGKHGQMYRGKLTNGTLVAIRGLKMRKRQAPQVYTHHLELISKLRHSHLVSALGHCLEYHPDDSGISRIFLVFEFVPNGTLRGCISGKVTFHQWTVIHYSLPISSSSLIASVRNIFAFGEIGYSRLTLSLAEGPPERKLTWAQRIVAAIGVAKGIQFLHTGIVPGVKSNNLKITNVLLDHDLHVKISSYNLPLLAENNRGTVGATVSSPAPKGSIQTRVNHECKNDVYDIGVILLEIILGRPIMFQNEVGVLKDLLQVSLATDDTARRSIVDPAVHKECSDESLKTMMEICVRCLSDEAADRPSVEDILWNLQFAAQVQDSARYDFLSSNQGSPVSSPQLQLI</sequence>
<dbReference type="GO" id="GO:0005524">
    <property type="term" value="F:ATP binding"/>
    <property type="evidence" value="ECO:0007669"/>
    <property type="project" value="InterPro"/>
</dbReference>
<dbReference type="InterPro" id="IPR001245">
    <property type="entry name" value="Ser-Thr/Tyr_kinase_cat_dom"/>
</dbReference>
<dbReference type="PANTHER" id="PTHR48006:SF84">
    <property type="entry name" value="REPEAT TRANSMEMBRANE PROTEIN KINASE, PUTATIVE, EXPRESSED-RELATED"/>
    <property type="match status" value="1"/>
</dbReference>
<feature type="transmembrane region" description="Helical" evidence="10">
    <location>
        <begin position="405"/>
        <end position="427"/>
    </location>
</feature>
<keyword evidence="6 10" id="KW-1133">Transmembrane helix</keyword>
<dbReference type="PANTHER" id="PTHR48006">
    <property type="entry name" value="LEUCINE-RICH REPEAT-CONTAINING PROTEIN DDB_G0281931-RELATED"/>
    <property type="match status" value="1"/>
</dbReference>
<evidence type="ECO:0000256" key="7">
    <source>
        <dbReference type="ARBA" id="ARBA00023136"/>
    </source>
</evidence>